<accession>A0A9N8VDA9</accession>
<gene>
    <name evidence="1" type="ORF">AGERDE_LOCUS1407</name>
</gene>
<dbReference type="EMBL" id="CAJVPL010000095">
    <property type="protein sequence ID" value="CAG8445863.1"/>
    <property type="molecule type" value="Genomic_DNA"/>
</dbReference>
<organism evidence="1 2">
    <name type="scientific">Ambispora gerdemannii</name>
    <dbReference type="NCBI Taxonomy" id="144530"/>
    <lineage>
        <taxon>Eukaryota</taxon>
        <taxon>Fungi</taxon>
        <taxon>Fungi incertae sedis</taxon>
        <taxon>Mucoromycota</taxon>
        <taxon>Glomeromycotina</taxon>
        <taxon>Glomeromycetes</taxon>
        <taxon>Archaeosporales</taxon>
        <taxon>Ambisporaceae</taxon>
        <taxon>Ambispora</taxon>
    </lineage>
</organism>
<comment type="caution">
    <text evidence="1">The sequence shown here is derived from an EMBL/GenBank/DDBJ whole genome shotgun (WGS) entry which is preliminary data.</text>
</comment>
<evidence type="ECO:0000313" key="2">
    <source>
        <dbReference type="Proteomes" id="UP000789831"/>
    </source>
</evidence>
<dbReference type="Proteomes" id="UP000789831">
    <property type="component" value="Unassembled WGS sequence"/>
</dbReference>
<proteinExistence type="predicted"/>
<reference evidence="1" key="1">
    <citation type="submission" date="2021-06" db="EMBL/GenBank/DDBJ databases">
        <authorList>
            <person name="Kallberg Y."/>
            <person name="Tangrot J."/>
            <person name="Rosling A."/>
        </authorList>
    </citation>
    <scope>NUCLEOTIDE SEQUENCE</scope>
    <source>
        <strain evidence="1">MT106</strain>
    </source>
</reference>
<evidence type="ECO:0000313" key="1">
    <source>
        <dbReference type="EMBL" id="CAG8445863.1"/>
    </source>
</evidence>
<dbReference type="AlphaFoldDB" id="A0A9N8VDA9"/>
<protein>
    <submittedName>
        <fullName evidence="1">12594_t:CDS:1</fullName>
    </submittedName>
</protein>
<keyword evidence="2" id="KW-1185">Reference proteome</keyword>
<dbReference type="OrthoDB" id="2349523at2759"/>
<name>A0A9N8VDA9_9GLOM</name>
<sequence length="123" mass="14183">MFIQYTIVNTELVYIITPDAFGELIFLMEFKGSSIFTVGPGVDYQVEVGNSIDQVQLLNLLICMKKVYLTIILRRQDCDSLAIVHYYLEGSSKFSDLEKHGILKLKYKSVEEFHLALRQAFHQ</sequence>